<protein>
    <recommendedName>
        <fullName evidence="5">Chaperone protein DnaJ</fullName>
    </recommendedName>
</protein>
<sequence>MSDAVENKPLNENAPDINNSKDGAATSEQKASNDKLKNSPFAIKLNKTVSDICSRCGVPIADIKISEPIVFNASITCSFVWSFKCRCTDKVLKTIPEDATILSIPALDAFTQTNSKELEKESKKTEAFMKKLESASFEEENELSGQIVCFNRLSAVGRSKCKSCHGTSHVKCDKCNGKGKLICPACNGSGSNCHVCHGKGYVTCSTCQGTGKKHCTVCKGKGETIVEREIIYDASCQRQLSISLNIPGMQTPITEFSDRDRKCILKNAVFTDGGTGHSTARGFTTSFVGKAPCYAVNVFIRNIKKPFYFILCGDNLQAICKPNIIDFAFMNESQILSDTLITSADDVEEKMKCVKSLSQKAILAKTIRSIEGYECELAKKEAVNHGITIESLLYSSTDNAKAKMLRAKLQRDLLESVTNQLIDNAQGYISEDFARNFSRNLISFVPMLLKINPKTKIIWAGITLFTWLFMMFFIYLLPKYSTCFISVIFSTVICVFTSFALTKNWTYYSVVSQLRLKHRMQKVPNLTAEAVNSAKLIVGSCIICFMGALLIRYGFI</sequence>
<dbReference type="EMBL" id="JAGFNY010000001">
    <property type="protein sequence ID" value="MBW7569495.1"/>
    <property type="molecule type" value="Genomic_DNA"/>
</dbReference>
<evidence type="ECO:0000256" key="1">
    <source>
        <dbReference type="SAM" id="MobiDB-lite"/>
    </source>
</evidence>
<feature type="region of interest" description="Disordered" evidence="1">
    <location>
        <begin position="1"/>
        <end position="33"/>
    </location>
</feature>
<feature type="transmembrane region" description="Helical" evidence="2">
    <location>
        <begin position="536"/>
        <end position="555"/>
    </location>
</feature>
<comment type="caution">
    <text evidence="3">The sequence shown here is derived from an EMBL/GenBank/DDBJ whole genome shotgun (WGS) entry which is preliminary data.</text>
</comment>
<dbReference type="PANTHER" id="PTHR15852:SF54">
    <property type="entry name" value="PROTEIN SSUH2 HOMOLOG"/>
    <property type="match status" value="1"/>
</dbReference>
<keyword evidence="2" id="KW-0472">Membrane</keyword>
<evidence type="ECO:0000256" key="2">
    <source>
        <dbReference type="SAM" id="Phobius"/>
    </source>
</evidence>
<keyword evidence="2" id="KW-0812">Transmembrane</keyword>
<proteinExistence type="predicted"/>
<gene>
    <name evidence="3" type="ORF">J5V48_01115</name>
</gene>
<dbReference type="PANTHER" id="PTHR15852">
    <property type="entry name" value="PLASTID TRANSCRIPTIONALLY ACTIVE PROTEIN"/>
    <property type="match status" value="1"/>
</dbReference>
<accession>A0ABS7DF57</accession>
<feature type="transmembrane region" description="Helical" evidence="2">
    <location>
        <begin position="457"/>
        <end position="477"/>
    </location>
</feature>
<reference evidence="3 4" key="1">
    <citation type="submission" date="2021-03" db="EMBL/GenBank/DDBJ databases">
        <title>Succinivibrio sp. nov. isolated from feces of cow.</title>
        <authorList>
            <person name="Choi J.-Y."/>
        </authorList>
    </citation>
    <scope>NUCLEOTIDE SEQUENCE [LARGE SCALE GENOMIC DNA]</scope>
    <source>
        <strain evidence="3 4">AGMB01872</strain>
    </source>
</reference>
<dbReference type="RefSeq" id="WP_219936071.1">
    <property type="nucleotide sequence ID" value="NZ_JAGFNY010000001.1"/>
</dbReference>
<dbReference type="Proteomes" id="UP000731465">
    <property type="component" value="Unassembled WGS sequence"/>
</dbReference>
<dbReference type="CDD" id="cd10719">
    <property type="entry name" value="DnaJ_zf"/>
    <property type="match status" value="1"/>
</dbReference>
<keyword evidence="2" id="KW-1133">Transmembrane helix</keyword>
<organism evidence="3 4">
    <name type="scientific">Succinivibrio faecicola</name>
    <dbReference type="NCBI Taxonomy" id="2820300"/>
    <lineage>
        <taxon>Bacteria</taxon>
        <taxon>Pseudomonadati</taxon>
        <taxon>Pseudomonadota</taxon>
        <taxon>Gammaproteobacteria</taxon>
        <taxon>Aeromonadales</taxon>
        <taxon>Succinivibrionaceae</taxon>
        <taxon>Succinivibrio</taxon>
    </lineage>
</organism>
<evidence type="ECO:0000313" key="4">
    <source>
        <dbReference type="Proteomes" id="UP000731465"/>
    </source>
</evidence>
<name>A0ABS7DF57_9GAMM</name>
<evidence type="ECO:0000313" key="3">
    <source>
        <dbReference type="EMBL" id="MBW7569495.1"/>
    </source>
</evidence>
<feature type="compositionally biased region" description="Polar residues" evidence="1">
    <location>
        <begin position="16"/>
        <end position="30"/>
    </location>
</feature>
<dbReference type="InterPro" id="IPR001305">
    <property type="entry name" value="HSP_DnaJ_Cys-rich_dom"/>
</dbReference>
<keyword evidence="4" id="KW-1185">Reference proteome</keyword>
<feature type="transmembrane region" description="Helical" evidence="2">
    <location>
        <begin position="484"/>
        <end position="502"/>
    </location>
</feature>
<evidence type="ECO:0008006" key="5">
    <source>
        <dbReference type="Google" id="ProtNLM"/>
    </source>
</evidence>